<accession>A0A2H3T513</accession>
<dbReference type="GO" id="GO:0004089">
    <property type="term" value="F:carbonate dehydratase activity"/>
    <property type="evidence" value="ECO:0007669"/>
    <property type="project" value="UniProtKB-UniRule"/>
</dbReference>
<dbReference type="OrthoDB" id="10248475at2759"/>
<dbReference type="EMBL" id="FMJY01000001">
    <property type="protein sequence ID" value="SCO76803.1"/>
    <property type="molecule type" value="Genomic_DNA"/>
</dbReference>
<feature type="binding site" evidence="4">
    <location>
        <position position="45"/>
    </location>
    <ligand>
        <name>Zn(2+)</name>
        <dbReference type="ChEBI" id="CHEBI:29105"/>
    </ligand>
</feature>
<keyword evidence="2 4" id="KW-0479">Metal-binding</keyword>
<dbReference type="VEuPathDB" id="FungiDB:FOMG_09953"/>
<keyword evidence="3 4" id="KW-0862">Zinc</keyword>
<evidence type="ECO:0000256" key="4">
    <source>
        <dbReference type="PIRSR" id="PIRSR601765-1"/>
    </source>
</evidence>
<dbReference type="InterPro" id="IPR036874">
    <property type="entry name" value="Carbonic_anhydrase_sf"/>
</dbReference>
<comment type="similarity">
    <text evidence="1 5">Belongs to the beta-class carbonic anhydrase family.</text>
</comment>
<name>A0A2H3T513_FUSOX</name>
<evidence type="ECO:0000256" key="2">
    <source>
        <dbReference type="ARBA" id="ARBA00022723"/>
    </source>
</evidence>
<proteinExistence type="inferred from homology"/>
<feature type="binding site" evidence="4">
    <location>
        <position position="47"/>
    </location>
    <ligand>
        <name>Zn(2+)</name>
        <dbReference type="ChEBI" id="CHEBI:29105"/>
    </ligand>
</feature>
<dbReference type="AlphaFoldDB" id="A0A2H3T513"/>
<dbReference type="VEuPathDB" id="FungiDB:HZS61_008095"/>
<comment type="catalytic activity">
    <reaction evidence="5">
        <text>hydrogencarbonate + H(+) = CO2 + H2O</text>
        <dbReference type="Rhea" id="RHEA:10748"/>
        <dbReference type="ChEBI" id="CHEBI:15377"/>
        <dbReference type="ChEBI" id="CHEBI:15378"/>
        <dbReference type="ChEBI" id="CHEBI:16526"/>
        <dbReference type="ChEBI" id="CHEBI:17544"/>
        <dbReference type="EC" id="4.2.1.1"/>
    </reaction>
</comment>
<dbReference type="Gene3D" id="3.40.1050.10">
    <property type="entry name" value="Carbonic anhydrase"/>
    <property type="match status" value="1"/>
</dbReference>
<sequence length="180" mass="20056">MAEKITIEELLARNKTVMVSHKPEPTFQFLAENQVAVAKTLVVACADPRSDPSYILGLNFGEAGIFRNVGGQVKPLLNDILALDNLITFKQVMIIHHTDCGSTHFTNEEVRSVLRQRDPQTAAEMKVESVDFGAVSDLPLSVVRDVKFLKESKLVREELKENIKGYLYDIKTGSLEEILG</sequence>
<evidence type="ECO:0000256" key="3">
    <source>
        <dbReference type="ARBA" id="ARBA00022833"/>
    </source>
</evidence>
<protein>
    <recommendedName>
        <fullName evidence="5">Carbonic anhydrase</fullName>
        <ecNumber evidence="5">4.2.1.1</ecNumber>
    </recommendedName>
    <alternativeName>
        <fullName evidence="5">Carbonate dehydratase</fullName>
    </alternativeName>
</protein>
<dbReference type="VEuPathDB" id="FungiDB:FOIG_15477"/>
<comment type="cofactor">
    <cofactor evidence="4">
        <name>Zn(2+)</name>
        <dbReference type="ChEBI" id="CHEBI:29105"/>
    </cofactor>
    <text evidence="4">Binds 1 zinc ion per subunit.</text>
</comment>
<gene>
    <name evidence="6" type="ORF">FRV6_01015</name>
</gene>
<dbReference type="PANTHER" id="PTHR43175:SF3">
    <property type="entry name" value="CARBON DISULFIDE HYDROLASE"/>
    <property type="match status" value="1"/>
</dbReference>
<evidence type="ECO:0000256" key="5">
    <source>
        <dbReference type="RuleBase" id="RU003956"/>
    </source>
</evidence>
<dbReference type="SMART" id="SM00947">
    <property type="entry name" value="Pro_CA"/>
    <property type="match status" value="1"/>
</dbReference>
<dbReference type="VEuPathDB" id="FungiDB:FOXG_22044"/>
<dbReference type="SUPFAM" id="SSF53056">
    <property type="entry name" value="beta-carbonic anhydrase, cab"/>
    <property type="match status" value="1"/>
</dbReference>
<dbReference type="EC" id="4.2.1.1" evidence="5"/>
<dbReference type="PANTHER" id="PTHR43175">
    <property type="entry name" value="CARBONIC ANHYDRASE"/>
    <property type="match status" value="1"/>
</dbReference>
<evidence type="ECO:0000256" key="1">
    <source>
        <dbReference type="ARBA" id="ARBA00006217"/>
    </source>
</evidence>
<organism evidence="6 7">
    <name type="scientific">Fusarium oxysporum</name>
    <name type="common">Fusarium vascular wilt</name>
    <dbReference type="NCBI Taxonomy" id="5507"/>
    <lineage>
        <taxon>Eukaryota</taxon>
        <taxon>Fungi</taxon>
        <taxon>Dikarya</taxon>
        <taxon>Ascomycota</taxon>
        <taxon>Pezizomycotina</taxon>
        <taxon>Sordariomycetes</taxon>
        <taxon>Hypocreomycetidae</taxon>
        <taxon>Hypocreales</taxon>
        <taxon>Nectriaceae</taxon>
        <taxon>Fusarium</taxon>
        <taxon>Fusarium oxysporum species complex</taxon>
    </lineage>
</organism>
<feature type="binding site" evidence="4">
    <location>
        <position position="100"/>
    </location>
    <ligand>
        <name>Zn(2+)</name>
        <dbReference type="ChEBI" id="CHEBI:29105"/>
    </ligand>
</feature>
<dbReference type="VEuPathDB" id="FungiDB:FOZG_10683"/>
<dbReference type="Pfam" id="PF00484">
    <property type="entry name" value="Pro_CA"/>
    <property type="match status" value="1"/>
</dbReference>
<dbReference type="InterPro" id="IPR001765">
    <property type="entry name" value="Carbonic_anhydrase"/>
</dbReference>
<comment type="function">
    <text evidence="5">Reversible hydration of carbon dioxide.</text>
</comment>
<feature type="binding site" evidence="4">
    <location>
        <position position="97"/>
    </location>
    <ligand>
        <name>Zn(2+)</name>
        <dbReference type="ChEBI" id="CHEBI:29105"/>
    </ligand>
</feature>
<keyword evidence="5" id="KW-0456">Lyase</keyword>
<dbReference type="Proteomes" id="UP000219369">
    <property type="component" value="Unassembled WGS sequence"/>
</dbReference>
<reference evidence="7" key="1">
    <citation type="submission" date="2016-09" db="EMBL/GenBank/DDBJ databases">
        <authorList>
            <person name="Guldener U."/>
        </authorList>
    </citation>
    <scope>NUCLEOTIDE SEQUENCE [LARGE SCALE GENOMIC DNA]</scope>
    <source>
        <strain evidence="7">V64-1</strain>
    </source>
</reference>
<evidence type="ECO:0000313" key="6">
    <source>
        <dbReference type="EMBL" id="SCO76803.1"/>
    </source>
</evidence>
<dbReference type="GO" id="GO:0008270">
    <property type="term" value="F:zinc ion binding"/>
    <property type="evidence" value="ECO:0007669"/>
    <property type="project" value="UniProtKB-UniRule"/>
</dbReference>
<evidence type="ECO:0000313" key="7">
    <source>
        <dbReference type="Proteomes" id="UP000219369"/>
    </source>
</evidence>